<sequence>MSILIGERFGRLIVLSIEAKAPKENDGHTYYLCRCMCGKPTIVRDTHLTTGHTKSCGCLILKPKKKGVNYVRAKV</sequence>
<protein>
    <submittedName>
        <fullName evidence="1">Uncharacterized protein</fullName>
    </submittedName>
</protein>
<proteinExistence type="predicted"/>
<accession>A0A0F9QUG3</accession>
<name>A0A0F9QUG3_9ZZZZ</name>
<dbReference type="EMBL" id="LAZR01004412">
    <property type="protein sequence ID" value="KKN08838.1"/>
    <property type="molecule type" value="Genomic_DNA"/>
</dbReference>
<gene>
    <name evidence="1" type="ORF">LCGC14_1052680</name>
</gene>
<evidence type="ECO:0000313" key="1">
    <source>
        <dbReference type="EMBL" id="KKN08838.1"/>
    </source>
</evidence>
<comment type="caution">
    <text evidence="1">The sequence shown here is derived from an EMBL/GenBank/DDBJ whole genome shotgun (WGS) entry which is preliminary data.</text>
</comment>
<organism evidence="1">
    <name type="scientific">marine sediment metagenome</name>
    <dbReference type="NCBI Taxonomy" id="412755"/>
    <lineage>
        <taxon>unclassified sequences</taxon>
        <taxon>metagenomes</taxon>
        <taxon>ecological metagenomes</taxon>
    </lineage>
</organism>
<dbReference type="AlphaFoldDB" id="A0A0F9QUG3"/>
<reference evidence="1" key="1">
    <citation type="journal article" date="2015" name="Nature">
        <title>Complex archaea that bridge the gap between prokaryotes and eukaryotes.</title>
        <authorList>
            <person name="Spang A."/>
            <person name="Saw J.H."/>
            <person name="Jorgensen S.L."/>
            <person name="Zaremba-Niedzwiedzka K."/>
            <person name="Martijn J."/>
            <person name="Lind A.E."/>
            <person name="van Eijk R."/>
            <person name="Schleper C."/>
            <person name="Guy L."/>
            <person name="Ettema T.J."/>
        </authorList>
    </citation>
    <scope>NUCLEOTIDE SEQUENCE</scope>
</reference>